<dbReference type="SUPFAM" id="SSF53901">
    <property type="entry name" value="Thiolase-like"/>
    <property type="match status" value="2"/>
</dbReference>
<dbReference type="Gene3D" id="3.40.47.10">
    <property type="match status" value="1"/>
</dbReference>
<proteinExistence type="predicted"/>
<sequence>MSSAFGDDIEVVGVGMHPFGRFTGSSLKDLNRVACVSALVDAGLGVQDVDGVYAANAMAGLLQGQEMIRGQSVMREIGIERVPVTNVENACASGSTALRQAVLAIRAGSADVVLVSGVEKMFVEDRSRTLAALESAGDLDVVSGIGLQFTAVYGMRLRKLIAAGRLTVDDLVAVSVKSHANGSLNPYAQHRKVVTPEEVLGSRPIADPLTLLMCSSICDGAASVVLARRGAVPSVGRPTVRVRASQAATGYTTTGTEPSLTETCAAAAYEEAGLGPEDVDIAEVHDAMAPAELIAYEHLGFCGPGDAGALLGSGATQIDGSRPVNPSGGLSSRGHAVGATGLAQVAELTWQLRGEATGRQTRRPRVGLAHNNGGWLEGESAVSCVHLLERTDPWD</sequence>
<dbReference type="EMBL" id="SLWS01000007">
    <property type="protein sequence ID" value="TCO55839.1"/>
    <property type="molecule type" value="Genomic_DNA"/>
</dbReference>
<reference evidence="3 4" key="1">
    <citation type="submission" date="2019-03" db="EMBL/GenBank/DDBJ databases">
        <title>Genomic Encyclopedia of Type Strains, Phase IV (KMG-IV): sequencing the most valuable type-strain genomes for metagenomic binning, comparative biology and taxonomic classification.</title>
        <authorList>
            <person name="Goeker M."/>
        </authorList>
    </citation>
    <scope>NUCLEOTIDE SEQUENCE [LARGE SCALE GENOMIC DNA]</scope>
    <source>
        <strain evidence="3 4">DSM 45934</strain>
    </source>
</reference>
<feature type="domain" description="Thiolase N-terminal" evidence="1">
    <location>
        <begin position="11"/>
        <end position="228"/>
    </location>
</feature>
<gene>
    <name evidence="3" type="ORF">EV192_107262</name>
</gene>
<dbReference type="Pfam" id="PF00108">
    <property type="entry name" value="Thiolase_N"/>
    <property type="match status" value="1"/>
</dbReference>
<dbReference type="InterPro" id="IPR002155">
    <property type="entry name" value="Thiolase"/>
</dbReference>
<keyword evidence="3" id="KW-0808">Transferase</keyword>
<dbReference type="RefSeq" id="WP_243727207.1">
    <property type="nucleotide sequence ID" value="NZ_SLWS01000007.1"/>
</dbReference>
<organism evidence="3 4">
    <name type="scientific">Actinocrispum wychmicini</name>
    <dbReference type="NCBI Taxonomy" id="1213861"/>
    <lineage>
        <taxon>Bacteria</taxon>
        <taxon>Bacillati</taxon>
        <taxon>Actinomycetota</taxon>
        <taxon>Actinomycetes</taxon>
        <taxon>Pseudonocardiales</taxon>
        <taxon>Pseudonocardiaceae</taxon>
        <taxon>Actinocrispum</taxon>
    </lineage>
</organism>
<dbReference type="PIRSF" id="PIRSF000429">
    <property type="entry name" value="Ac-CoA_Ac_transf"/>
    <property type="match status" value="1"/>
</dbReference>
<dbReference type="InterPro" id="IPR016039">
    <property type="entry name" value="Thiolase-like"/>
</dbReference>
<feature type="domain" description="Thiolase C-terminal" evidence="2">
    <location>
        <begin position="261"/>
        <end position="380"/>
    </location>
</feature>
<dbReference type="GO" id="GO:0016747">
    <property type="term" value="F:acyltransferase activity, transferring groups other than amino-acyl groups"/>
    <property type="evidence" value="ECO:0007669"/>
    <property type="project" value="InterPro"/>
</dbReference>
<keyword evidence="4" id="KW-1185">Reference proteome</keyword>
<comment type="caution">
    <text evidence="3">The sequence shown here is derived from an EMBL/GenBank/DDBJ whole genome shotgun (WGS) entry which is preliminary data.</text>
</comment>
<dbReference type="PANTHER" id="PTHR42870">
    <property type="entry name" value="ACETYL-COA C-ACETYLTRANSFERASE"/>
    <property type="match status" value="1"/>
</dbReference>
<evidence type="ECO:0000313" key="3">
    <source>
        <dbReference type="EMBL" id="TCO55839.1"/>
    </source>
</evidence>
<protein>
    <submittedName>
        <fullName evidence="3">Acetyl-CoA acetyltransferase</fullName>
    </submittedName>
</protein>
<dbReference type="CDD" id="cd00829">
    <property type="entry name" value="SCP-x_thiolase"/>
    <property type="match status" value="1"/>
</dbReference>
<evidence type="ECO:0000313" key="4">
    <source>
        <dbReference type="Proteomes" id="UP000295680"/>
    </source>
</evidence>
<accession>A0A4R2JHH2</accession>
<evidence type="ECO:0000259" key="1">
    <source>
        <dbReference type="Pfam" id="PF00108"/>
    </source>
</evidence>
<dbReference type="Pfam" id="PF22691">
    <property type="entry name" value="Thiolase_C_1"/>
    <property type="match status" value="1"/>
</dbReference>
<dbReference type="PANTHER" id="PTHR42870:SF1">
    <property type="entry name" value="NON-SPECIFIC LIPID-TRANSFER PROTEIN-LIKE 2"/>
    <property type="match status" value="1"/>
</dbReference>
<dbReference type="InterPro" id="IPR020616">
    <property type="entry name" value="Thiolase_N"/>
</dbReference>
<dbReference type="InterPro" id="IPR055140">
    <property type="entry name" value="Thiolase_C_2"/>
</dbReference>
<dbReference type="AlphaFoldDB" id="A0A4R2JHH2"/>
<evidence type="ECO:0000259" key="2">
    <source>
        <dbReference type="Pfam" id="PF22691"/>
    </source>
</evidence>
<name>A0A4R2JHH2_9PSEU</name>
<dbReference type="Proteomes" id="UP000295680">
    <property type="component" value="Unassembled WGS sequence"/>
</dbReference>